<evidence type="ECO:0000256" key="1">
    <source>
        <dbReference type="ARBA" id="ARBA00022723"/>
    </source>
</evidence>
<dbReference type="AlphaFoldDB" id="A0AAV2BC36"/>
<dbReference type="PANTHER" id="PTHR10782">
    <property type="entry name" value="ZINC FINGER MIZ DOMAIN-CONTAINING PROTEIN"/>
    <property type="match status" value="1"/>
</dbReference>
<reference evidence="5 6" key="1">
    <citation type="submission" date="2024-04" db="EMBL/GenBank/DDBJ databases">
        <authorList>
            <person name="Rising A."/>
            <person name="Reimegard J."/>
            <person name="Sonavane S."/>
            <person name="Akerstrom W."/>
            <person name="Nylinder S."/>
            <person name="Hedman E."/>
            <person name="Kallberg Y."/>
        </authorList>
    </citation>
    <scope>NUCLEOTIDE SEQUENCE [LARGE SCALE GENOMIC DNA]</scope>
</reference>
<evidence type="ECO:0000256" key="3">
    <source>
        <dbReference type="ARBA" id="ARBA00022833"/>
    </source>
</evidence>
<dbReference type="GO" id="GO:0016925">
    <property type="term" value="P:protein sumoylation"/>
    <property type="evidence" value="ECO:0007669"/>
    <property type="project" value="TreeGrafter"/>
</dbReference>
<feature type="non-terminal residue" evidence="5">
    <location>
        <position position="259"/>
    </location>
</feature>
<organism evidence="5 6">
    <name type="scientific">Larinioides sclopetarius</name>
    <dbReference type="NCBI Taxonomy" id="280406"/>
    <lineage>
        <taxon>Eukaryota</taxon>
        <taxon>Metazoa</taxon>
        <taxon>Ecdysozoa</taxon>
        <taxon>Arthropoda</taxon>
        <taxon>Chelicerata</taxon>
        <taxon>Arachnida</taxon>
        <taxon>Araneae</taxon>
        <taxon>Araneomorphae</taxon>
        <taxon>Entelegynae</taxon>
        <taxon>Araneoidea</taxon>
        <taxon>Araneidae</taxon>
        <taxon>Larinioides</taxon>
    </lineage>
</organism>
<dbReference type="PANTHER" id="PTHR10782:SF4">
    <property type="entry name" value="TONALLI, ISOFORM E"/>
    <property type="match status" value="1"/>
</dbReference>
<dbReference type="EMBL" id="CAXIEN010000329">
    <property type="protein sequence ID" value="CAL1293514.1"/>
    <property type="molecule type" value="Genomic_DNA"/>
</dbReference>
<dbReference type="InterPro" id="IPR013083">
    <property type="entry name" value="Znf_RING/FYVE/PHD"/>
</dbReference>
<keyword evidence="6" id="KW-1185">Reference proteome</keyword>
<dbReference type="Proteomes" id="UP001497382">
    <property type="component" value="Unassembled WGS sequence"/>
</dbReference>
<feature type="domain" description="SP-RING-type" evidence="4">
    <location>
        <begin position="162"/>
        <end position="208"/>
    </location>
</feature>
<name>A0AAV2BC36_9ARAC</name>
<dbReference type="GO" id="GO:0000785">
    <property type="term" value="C:chromatin"/>
    <property type="evidence" value="ECO:0007669"/>
    <property type="project" value="TreeGrafter"/>
</dbReference>
<keyword evidence="3" id="KW-0862">Zinc</keyword>
<protein>
    <recommendedName>
        <fullName evidence="4">SP-RING-type domain-containing protein</fullName>
    </recommendedName>
</protein>
<keyword evidence="1" id="KW-0479">Metal-binding</keyword>
<evidence type="ECO:0000259" key="4">
    <source>
        <dbReference type="Pfam" id="PF02891"/>
    </source>
</evidence>
<gene>
    <name evidence="5" type="ORF">LARSCL_LOCUS18239</name>
</gene>
<keyword evidence="2" id="KW-0863">Zinc-finger</keyword>
<dbReference type="InterPro" id="IPR004181">
    <property type="entry name" value="Znf_MIZ"/>
</dbReference>
<comment type="caution">
    <text evidence="5">The sequence shown here is derived from an EMBL/GenBank/DDBJ whole genome shotgun (WGS) entry which is preliminary data.</text>
</comment>
<dbReference type="Gene3D" id="3.30.40.10">
    <property type="entry name" value="Zinc/RING finger domain, C3HC4 (zinc finger)"/>
    <property type="match status" value="1"/>
</dbReference>
<evidence type="ECO:0000256" key="2">
    <source>
        <dbReference type="ARBA" id="ARBA00022771"/>
    </source>
</evidence>
<evidence type="ECO:0000313" key="5">
    <source>
        <dbReference type="EMBL" id="CAL1293514.1"/>
    </source>
</evidence>
<sequence length="259" mass="30117">MFEEIQQMIPGQKFNFRNDQQITDFCLPLGIINKIKTGEQSDGTFKNEIQLRVWKYTTCEEWEEMYLCVEINGQPLPVHQPSPHIIYITTHCVLEEYSYNRIVISSPRPETLQNYAFGLSLVARISPSETIAKYPLGEVYNTKDLVRHALTGSVRRIYTLYIACHVTKKTIKMPTRGIHCTHPEVFELETFLKDMQYHLQWKCPVCGKIVKYKDLVIDAFLKQSSSEGKTTFVFHKHRVENELFDATSDEIACEEEVII</sequence>
<accession>A0AAV2BC36</accession>
<dbReference type="Pfam" id="PF02891">
    <property type="entry name" value="zf-MIZ"/>
    <property type="match status" value="1"/>
</dbReference>
<proteinExistence type="predicted"/>
<evidence type="ECO:0000313" key="6">
    <source>
        <dbReference type="Proteomes" id="UP001497382"/>
    </source>
</evidence>
<dbReference type="GO" id="GO:0061665">
    <property type="term" value="F:SUMO ligase activity"/>
    <property type="evidence" value="ECO:0007669"/>
    <property type="project" value="TreeGrafter"/>
</dbReference>
<dbReference type="GO" id="GO:0008270">
    <property type="term" value="F:zinc ion binding"/>
    <property type="evidence" value="ECO:0007669"/>
    <property type="project" value="UniProtKB-KW"/>
</dbReference>